<keyword evidence="4" id="KW-1185">Reference proteome</keyword>
<name>A0ABR7CJ21_9BACT</name>
<dbReference type="EMBL" id="JACOOK010000001">
    <property type="protein sequence ID" value="MBC5615658.1"/>
    <property type="molecule type" value="Genomic_DNA"/>
</dbReference>
<dbReference type="PANTHER" id="PTHR13947">
    <property type="entry name" value="GNAT FAMILY N-ACETYLTRANSFERASE"/>
    <property type="match status" value="1"/>
</dbReference>
<dbReference type="PANTHER" id="PTHR13947:SF37">
    <property type="entry name" value="LD18367P"/>
    <property type="match status" value="1"/>
</dbReference>
<dbReference type="PROSITE" id="PS51186">
    <property type="entry name" value="GNAT"/>
    <property type="match status" value="1"/>
</dbReference>
<organism evidence="3 4">
    <name type="scientific">Alistipes hominis</name>
    <dbReference type="NCBI Taxonomy" id="2763015"/>
    <lineage>
        <taxon>Bacteria</taxon>
        <taxon>Pseudomonadati</taxon>
        <taxon>Bacteroidota</taxon>
        <taxon>Bacteroidia</taxon>
        <taxon>Bacteroidales</taxon>
        <taxon>Rikenellaceae</taxon>
        <taxon>Alistipes</taxon>
    </lineage>
</organism>
<proteinExistence type="predicted"/>
<dbReference type="RefSeq" id="WP_055205557.1">
    <property type="nucleotide sequence ID" value="NZ_JACOOK010000001.1"/>
</dbReference>
<accession>A0ABR7CJ21</accession>
<evidence type="ECO:0000313" key="3">
    <source>
        <dbReference type="EMBL" id="MBC5615658.1"/>
    </source>
</evidence>
<reference evidence="3 4" key="1">
    <citation type="submission" date="2020-08" db="EMBL/GenBank/DDBJ databases">
        <title>Genome public.</title>
        <authorList>
            <person name="Liu C."/>
            <person name="Sun Q."/>
        </authorList>
    </citation>
    <scope>NUCLEOTIDE SEQUENCE [LARGE SCALE GENOMIC DNA]</scope>
    <source>
        <strain evidence="3 4">New-7</strain>
    </source>
</reference>
<sequence>MIEIRQLNPREPFPWKLLYTADPSREAVADYTARGVCFGAWESGKIIGVSVLLRTRPFTMELVNLAVEESCQGRGVGKRLIRHAVETARNAGCTVLEVGTGNSGIAQLALYQRCGFSIDSIDKDFFSRHYREKIIENGIECRHMIRLKMELGEERIP</sequence>
<evidence type="ECO:0000313" key="4">
    <source>
        <dbReference type="Proteomes" id="UP000636891"/>
    </source>
</evidence>
<dbReference type="InterPro" id="IPR050769">
    <property type="entry name" value="NAT_camello-type"/>
</dbReference>
<dbReference type="SUPFAM" id="SSF55729">
    <property type="entry name" value="Acyl-CoA N-acyltransferases (Nat)"/>
    <property type="match status" value="1"/>
</dbReference>
<protein>
    <submittedName>
        <fullName evidence="3">GNAT family N-acetyltransferase</fullName>
    </submittedName>
</protein>
<evidence type="ECO:0000256" key="1">
    <source>
        <dbReference type="ARBA" id="ARBA00022679"/>
    </source>
</evidence>
<dbReference type="Proteomes" id="UP000636891">
    <property type="component" value="Unassembled WGS sequence"/>
</dbReference>
<feature type="domain" description="N-acetyltransferase" evidence="2">
    <location>
        <begin position="1"/>
        <end position="137"/>
    </location>
</feature>
<comment type="caution">
    <text evidence="3">The sequence shown here is derived from an EMBL/GenBank/DDBJ whole genome shotgun (WGS) entry which is preliminary data.</text>
</comment>
<dbReference type="InterPro" id="IPR016181">
    <property type="entry name" value="Acyl_CoA_acyltransferase"/>
</dbReference>
<gene>
    <name evidence="3" type="ORF">H8S08_01310</name>
</gene>
<keyword evidence="1" id="KW-0808">Transferase</keyword>
<dbReference type="Pfam" id="PF00583">
    <property type="entry name" value="Acetyltransf_1"/>
    <property type="match status" value="1"/>
</dbReference>
<dbReference type="InterPro" id="IPR000182">
    <property type="entry name" value="GNAT_dom"/>
</dbReference>
<dbReference type="Gene3D" id="3.40.630.30">
    <property type="match status" value="1"/>
</dbReference>
<evidence type="ECO:0000259" key="2">
    <source>
        <dbReference type="PROSITE" id="PS51186"/>
    </source>
</evidence>
<dbReference type="CDD" id="cd04301">
    <property type="entry name" value="NAT_SF"/>
    <property type="match status" value="1"/>
</dbReference>